<dbReference type="Gene3D" id="6.10.320.10">
    <property type="match status" value="1"/>
</dbReference>
<dbReference type="NCBIfam" id="NF038048">
    <property type="entry name" value="DIP1984_fam"/>
    <property type="match status" value="1"/>
</dbReference>
<name>A0ABW4RPJ7_9BACL</name>
<evidence type="ECO:0000313" key="3">
    <source>
        <dbReference type="Proteomes" id="UP001597233"/>
    </source>
</evidence>
<dbReference type="InterPro" id="IPR047741">
    <property type="entry name" value="DIP1984-like"/>
</dbReference>
<dbReference type="RefSeq" id="WP_347322976.1">
    <property type="nucleotide sequence ID" value="NZ_JBCGUH010000001.1"/>
</dbReference>
<accession>A0ABW4RPJ7</accession>
<dbReference type="CDD" id="cd12208">
    <property type="entry name" value="DIP1984-like"/>
    <property type="match status" value="1"/>
</dbReference>
<evidence type="ECO:0000256" key="1">
    <source>
        <dbReference type="SAM" id="Coils"/>
    </source>
</evidence>
<keyword evidence="3" id="KW-1185">Reference proteome</keyword>
<feature type="coiled-coil region" evidence="1">
    <location>
        <begin position="120"/>
        <end position="147"/>
    </location>
</feature>
<evidence type="ECO:0000313" key="2">
    <source>
        <dbReference type="EMBL" id="MFD1888247.1"/>
    </source>
</evidence>
<proteinExistence type="predicted"/>
<dbReference type="Proteomes" id="UP001597233">
    <property type="component" value="Unassembled WGS sequence"/>
</dbReference>
<reference evidence="3" key="1">
    <citation type="journal article" date="2019" name="Int. J. Syst. Evol. Microbiol.">
        <title>The Global Catalogue of Microorganisms (GCM) 10K type strain sequencing project: providing services to taxonomists for standard genome sequencing and annotation.</title>
        <authorList>
            <consortium name="The Broad Institute Genomics Platform"/>
            <consortium name="The Broad Institute Genome Sequencing Center for Infectious Disease"/>
            <person name="Wu L."/>
            <person name="Ma J."/>
        </authorList>
    </citation>
    <scope>NUCLEOTIDE SEQUENCE [LARGE SCALE GENOMIC DNA]</scope>
    <source>
        <strain evidence="3">CCUG 54950</strain>
    </source>
</reference>
<dbReference type="Pfam" id="PF20935">
    <property type="entry name" value="DUF6847"/>
    <property type="match status" value="1"/>
</dbReference>
<gene>
    <name evidence="2" type="ORF">ACFSC9_22435</name>
</gene>
<dbReference type="EMBL" id="JBHUEH010000032">
    <property type="protein sequence ID" value="MFD1888247.1"/>
    <property type="molecule type" value="Genomic_DNA"/>
</dbReference>
<keyword evidence="1" id="KW-0175">Coiled coil</keyword>
<protein>
    <submittedName>
        <fullName evidence="2">DIP1984 family protein</fullName>
    </submittedName>
</protein>
<comment type="caution">
    <text evidence="2">The sequence shown here is derived from an EMBL/GenBank/DDBJ whole genome shotgun (WGS) entry which is preliminary data.</text>
</comment>
<organism evidence="2 3">
    <name type="scientific">Paenibacillus wenxiniae</name>
    <dbReference type="NCBI Taxonomy" id="1636843"/>
    <lineage>
        <taxon>Bacteria</taxon>
        <taxon>Bacillati</taxon>
        <taxon>Bacillota</taxon>
        <taxon>Bacilli</taxon>
        <taxon>Bacillales</taxon>
        <taxon>Paenibacillaceae</taxon>
        <taxon>Paenibacillus</taxon>
    </lineage>
</organism>
<sequence length="154" mass="17896">MRLAEALILRADVQKRYNQVKARLSANAKVQEGEQPPEKPEELLYELEQLLMQQGSLIRRINRTNCMVTFDGKRTIADALADRDILAQHRNALSELIQTASVRQDRFTRTEIRYVSTVDIAALQRQADQLAKEYRELDIRLQELNWSTDLLEET</sequence>